<sequence>MSGRGQPYDKAICLMLEPFSLSGCLASFSHVSSLRERIGCCELTACGHPVSSLLVGVAAVRVWEVVSAVCLHSFIQATYAFIHCGHRCDMSFSCVSMYCVSH</sequence>
<evidence type="ECO:0000313" key="1">
    <source>
        <dbReference type="EMBL" id="CAD9048290.1"/>
    </source>
</evidence>
<protein>
    <submittedName>
        <fullName evidence="1">Uncharacterized protein</fullName>
    </submittedName>
</protein>
<name>A0A7S1JN57_9ALVE</name>
<dbReference type="EMBL" id="HBGB01005875">
    <property type="protein sequence ID" value="CAD9048290.1"/>
    <property type="molecule type" value="Transcribed_RNA"/>
</dbReference>
<proteinExistence type="predicted"/>
<reference evidence="1" key="1">
    <citation type="submission" date="2021-01" db="EMBL/GenBank/DDBJ databases">
        <authorList>
            <person name="Corre E."/>
            <person name="Pelletier E."/>
            <person name="Niang G."/>
            <person name="Scheremetjew M."/>
            <person name="Finn R."/>
            <person name="Kale V."/>
            <person name="Holt S."/>
            <person name="Cochrane G."/>
            <person name="Meng A."/>
            <person name="Brown T."/>
            <person name="Cohen L."/>
        </authorList>
    </citation>
    <scope>NUCLEOTIDE SEQUENCE</scope>
    <source>
        <strain evidence="1">CCMP3346</strain>
    </source>
</reference>
<dbReference type="AlphaFoldDB" id="A0A7S1JN57"/>
<accession>A0A7S1JN57</accession>
<gene>
    <name evidence="1" type="ORF">VBRA1451_LOCUS3348</name>
</gene>
<organism evidence="1">
    <name type="scientific">Vitrella brassicaformis</name>
    <dbReference type="NCBI Taxonomy" id="1169539"/>
    <lineage>
        <taxon>Eukaryota</taxon>
        <taxon>Sar</taxon>
        <taxon>Alveolata</taxon>
        <taxon>Colpodellida</taxon>
        <taxon>Vitrellaceae</taxon>
        <taxon>Vitrella</taxon>
    </lineage>
</organism>